<dbReference type="AlphaFoldDB" id="A0A0U1DEG0"/>
<dbReference type="Proteomes" id="UP000182227">
    <property type="component" value="Unassembled WGS sequence"/>
</dbReference>
<gene>
    <name evidence="3" type="ORF">BN970_02721</name>
</gene>
<evidence type="ECO:0000259" key="2">
    <source>
        <dbReference type="Pfam" id="PF16525"/>
    </source>
</evidence>
<sequence length="110" mass="11689">MATNIGNYLDTHPQTNQALTTISQQQAGPESIAALKTYFDANPQAAKDMQRLQQPLANLGTRCKLPVSLPQLMGLASAAQQGGGTAAGGLRRTSGCPAPRCPHNPRRPRR</sequence>
<dbReference type="Gene3D" id="1.20.20.20">
    <property type="entry name" value="Haemophore, haem-binding domain"/>
    <property type="match status" value="1"/>
</dbReference>
<dbReference type="InterPro" id="IPR038378">
    <property type="entry name" value="MHB_sf"/>
</dbReference>
<dbReference type="EMBL" id="CTEF01000001">
    <property type="protein sequence ID" value="CQD13026.1"/>
    <property type="molecule type" value="Genomic_DNA"/>
</dbReference>
<name>A0A0U1DEG0_9MYCO</name>
<dbReference type="GO" id="GO:0020037">
    <property type="term" value="F:heme binding"/>
    <property type="evidence" value="ECO:0007669"/>
    <property type="project" value="InterPro"/>
</dbReference>
<dbReference type="NCBIfam" id="TIGR04529">
    <property type="entry name" value="MTB_hemophore"/>
    <property type="match status" value="1"/>
</dbReference>
<evidence type="ECO:0000256" key="1">
    <source>
        <dbReference type="SAM" id="MobiDB-lite"/>
    </source>
</evidence>
<dbReference type="GO" id="GO:0015886">
    <property type="term" value="P:heme transport"/>
    <property type="evidence" value="ECO:0007669"/>
    <property type="project" value="InterPro"/>
</dbReference>
<organism evidence="3 4">
    <name type="scientific">Mycolicibacterium conceptionense</name>
    <dbReference type="NCBI Taxonomy" id="451644"/>
    <lineage>
        <taxon>Bacteria</taxon>
        <taxon>Bacillati</taxon>
        <taxon>Actinomycetota</taxon>
        <taxon>Actinomycetes</taxon>
        <taxon>Mycobacteriales</taxon>
        <taxon>Mycobacteriaceae</taxon>
        <taxon>Mycolicibacterium</taxon>
    </lineage>
</organism>
<dbReference type="NCBIfam" id="TIGR04530">
    <property type="entry name" value="hemophoreRv0203"/>
    <property type="match status" value="1"/>
</dbReference>
<feature type="compositionally biased region" description="Low complexity" evidence="1">
    <location>
        <begin position="88"/>
        <end position="98"/>
    </location>
</feature>
<reference evidence="3 4" key="1">
    <citation type="submission" date="2015-03" db="EMBL/GenBank/DDBJ databases">
        <authorList>
            <person name="Murphy D."/>
        </authorList>
    </citation>
    <scope>NUCLEOTIDE SEQUENCE [LARGE SCALE GENOMIC DNA]</scope>
    <source>
        <strain evidence="3 4">D16</strain>
    </source>
</reference>
<dbReference type="InterPro" id="IPR032407">
    <property type="entry name" value="MHB"/>
</dbReference>
<protein>
    <submittedName>
        <fullName evidence="3">Fis family transcriptional regulator</fullName>
    </submittedName>
</protein>
<feature type="domain" description="Haemophore haem-binding" evidence="2">
    <location>
        <begin position="2"/>
        <end position="64"/>
    </location>
</feature>
<accession>A0A0U1DEG0</accession>
<dbReference type="Pfam" id="PF16525">
    <property type="entry name" value="MHB"/>
    <property type="match status" value="1"/>
</dbReference>
<evidence type="ECO:0000313" key="3">
    <source>
        <dbReference type="EMBL" id="CQD13026.1"/>
    </source>
</evidence>
<feature type="region of interest" description="Disordered" evidence="1">
    <location>
        <begin position="79"/>
        <end position="110"/>
    </location>
</feature>
<dbReference type="InterPro" id="IPR030937">
    <property type="entry name" value="Hemophore_Rv0203"/>
</dbReference>
<proteinExistence type="predicted"/>
<evidence type="ECO:0000313" key="4">
    <source>
        <dbReference type="Proteomes" id="UP000182227"/>
    </source>
</evidence>